<gene>
    <name evidence="2" type="ORF">ECC02_004109</name>
</gene>
<reference evidence="2 3" key="1">
    <citation type="journal article" date="2019" name="Genome Biol. Evol.">
        <title>Nanopore Sequencing Significantly Improves Genome Assembly of the Protozoan Parasite Trypanosoma cruzi.</title>
        <authorList>
            <person name="Diaz-Viraque F."/>
            <person name="Pita S."/>
            <person name="Greif G."/>
            <person name="de Souza R.C.M."/>
            <person name="Iraola G."/>
            <person name="Robello C."/>
        </authorList>
    </citation>
    <scope>NUCLEOTIDE SEQUENCE [LARGE SCALE GENOMIC DNA]</scope>
    <source>
        <strain evidence="2 3">Berenice</strain>
    </source>
</reference>
<evidence type="ECO:0000313" key="3">
    <source>
        <dbReference type="Proteomes" id="UP000583944"/>
    </source>
</evidence>
<feature type="region of interest" description="Disordered" evidence="1">
    <location>
        <begin position="1"/>
        <end position="20"/>
    </location>
</feature>
<dbReference type="Proteomes" id="UP000583944">
    <property type="component" value="Unassembled WGS sequence"/>
</dbReference>
<dbReference type="VEuPathDB" id="TriTrypDB:ECC02_004109"/>
<evidence type="ECO:0000313" key="2">
    <source>
        <dbReference type="EMBL" id="KAF5222778.1"/>
    </source>
</evidence>
<proteinExistence type="predicted"/>
<feature type="compositionally biased region" description="Basic residues" evidence="1">
    <location>
        <begin position="1"/>
        <end position="10"/>
    </location>
</feature>
<protein>
    <submittedName>
        <fullName evidence="2">Uncharacterized protein</fullName>
    </submittedName>
</protein>
<dbReference type="EMBL" id="JABDHM010000024">
    <property type="protein sequence ID" value="KAF5222778.1"/>
    <property type="molecule type" value="Genomic_DNA"/>
</dbReference>
<name>A0A7J6Y9J8_TRYCR</name>
<evidence type="ECO:0000256" key="1">
    <source>
        <dbReference type="SAM" id="MobiDB-lite"/>
    </source>
</evidence>
<organism evidence="2 3">
    <name type="scientific">Trypanosoma cruzi</name>
    <dbReference type="NCBI Taxonomy" id="5693"/>
    <lineage>
        <taxon>Eukaryota</taxon>
        <taxon>Discoba</taxon>
        <taxon>Euglenozoa</taxon>
        <taxon>Kinetoplastea</taxon>
        <taxon>Metakinetoplastina</taxon>
        <taxon>Trypanosomatida</taxon>
        <taxon>Trypanosomatidae</taxon>
        <taxon>Trypanosoma</taxon>
        <taxon>Schizotrypanum</taxon>
    </lineage>
</organism>
<sequence length="250" mass="27947">MRSHAVHHTRGKGDSGCALPPSSLLQMATEEDNGRHTQLPACTTKEAFKPTAMCILCACVVVCACRSTKQNIRKKGAEYAERRTKKCTAEVHGGNNYKRRPLKLMTSLQPKQWQPIQNLFKTNQTLPLHPIQTPPHKIIILEKKSSITVPHKFKSKKIRLAAVWPHQTVCIYFAHKRKLKRYLHVFRVSDPLCVRTSFTFHGVICALLLPSALSSAREGGPQRTVTLLVCVGGERSKKKHDGSRVSPSGE</sequence>
<accession>A0A7J6Y9J8</accession>
<comment type="caution">
    <text evidence="2">The sequence shown here is derived from an EMBL/GenBank/DDBJ whole genome shotgun (WGS) entry which is preliminary data.</text>
</comment>
<dbReference type="AlphaFoldDB" id="A0A7J6Y9J8"/>